<dbReference type="Gene3D" id="6.10.140.920">
    <property type="match status" value="1"/>
</dbReference>
<feature type="coiled-coil region" evidence="5">
    <location>
        <begin position="89"/>
        <end position="183"/>
    </location>
</feature>
<evidence type="ECO:0000256" key="5">
    <source>
        <dbReference type="SAM" id="Coils"/>
    </source>
</evidence>
<evidence type="ECO:0000256" key="2">
    <source>
        <dbReference type="ARBA" id="ARBA00022723"/>
    </source>
</evidence>
<dbReference type="Pfam" id="PF00413">
    <property type="entry name" value="Peptidase_M10"/>
    <property type="match status" value="1"/>
</dbReference>
<dbReference type="InterPro" id="IPR001818">
    <property type="entry name" value="Pept_M10_metallopeptidase"/>
</dbReference>
<keyword evidence="1" id="KW-0645">Protease</keyword>
<accession>A0A0G0EM64</accession>
<evidence type="ECO:0000313" key="9">
    <source>
        <dbReference type="Proteomes" id="UP000034492"/>
    </source>
</evidence>
<keyword evidence="2" id="KW-0479">Metal-binding</keyword>
<dbReference type="Proteomes" id="UP000034492">
    <property type="component" value="Unassembled WGS sequence"/>
</dbReference>
<protein>
    <submittedName>
        <fullName evidence="8">Matrixin superfamily</fullName>
    </submittedName>
</protein>
<dbReference type="GO" id="GO:0031012">
    <property type="term" value="C:extracellular matrix"/>
    <property type="evidence" value="ECO:0007669"/>
    <property type="project" value="InterPro"/>
</dbReference>
<dbReference type="GO" id="GO:0006508">
    <property type="term" value="P:proteolysis"/>
    <property type="evidence" value="ECO:0007669"/>
    <property type="project" value="UniProtKB-KW"/>
</dbReference>
<feature type="domain" description="Peptidase M10 metallopeptidase" evidence="7">
    <location>
        <begin position="144"/>
        <end position="273"/>
    </location>
</feature>
<sequence>MDKHIWIYILLVIVSILVIPHRLGYNSYTQAFYFSECDKPFTYKIGSVDPKFGVSEDEFLNYTKQAEDVWEKSEIKNLYEFDKASDFNINLVYDERQELNSKISQLKGKLEDKQSEINPEIAEFERRSKKFEDRITKLNSEIEDWNSKGGAPEDEYKRLVEEQNALKAEAESLNEMAKTLNRSTSSYNADVKNLNQTINTFNSAITEKPEEGLYDPANKKIDIYFNISKNELTHTLAHELGHALGIEHNQNKSSIMYGFTSQKLTLTNEDKTSLAEACKRISLLELMKMRLSLYYLYLQHIYNLNNARNS</sequence>
<dbReference type="Gene3D" id="3.40.390.10">
    <property type="entry name" value="Collagenase (Catalytic Domain)"/>
    <property type="match status" value="1"/>
</dbReference>
<feature type="transmembrane region" description="Helical" evidence="6">
    <location>
        <begin position="6"/>
        <end position="25"/>
    </location>
</feature>
<organism evidence="8 9">
    <name type="scientific">Candidatus Daviesbacteria bacterium GW2011_GWB1_36_5</name>
    <dbReference type="NCBI Taxonomy" id="1618426"/>
    <lineage>
        <taxon>Bacteria</taxon>
        <taxon>Candidatus Daviesiibacteriota</taxon>
    </lineage>
</organism>
<dbReference type="EMBL" id="LBSA01000031">
    <property type="protein sequence ID" value="KKQ08103.1"/>
    <property type="molecule type" value="Genomic_DNA"/>
</dbReference>
<dbReference type="InterPro" id="IPR024079">
    <property type="entry name" value="MetalloPept_cat_dom_sf"/>
</dbReference>
<keyword evidence="6" id="KW-0812">Transmembrane</keyword>
<dbReference type="GO" id="GO:0004222">
    <property type="term" value="F:metalloendopeptidase activity"/>
    <property type="evidence" value="ECO:0007669"/>
    <property type="project" value="InterPro"/>
</dbReference>
<keyword evidence="6" id="KW-1133">Transmembrane helix</keyword>
<keyword evidence="6" id="KW-0472">Membrane</keyword>
<evidence type="ECO:0000256" key="1">
    <source>
        <dbReference type="ARBA" id="ARBA00022670"/>
    </source>
</evidence>
<evidence type="ECO:0000256" key="6">
    <source>
        <dbReference type="SAM" id="Phobius"/>
    </source>
</evidence>
<name>A0A0G0EM64_9BACT</name>
<keyword evidence="5" id="KW-0175">Coiled coil</keyword>
<evidence type="ECO:0000313" key="8">
    <source>
        <dbReference type="EMBL" id="KKQ08103.1"/>
    </source>
</evidence>
<dbReference type="GO" id="GO:0008270">
    <property type="term" value="F:zinc ion binding"/>
    <property type="evidence" value="ECO:0007669"/>
    <property type="project" value="InterPro"/>
</dbReference>
<proteinExistence type="predicted"/>
<comment type="caution">
    <text evidence="8">The sequence shown here is derived from an EMBL/GenBank/DDBJ whole genome shotgun (WGS) entry which is preliminary data.</text>
</comment>
<evidence type="ECO:0000256" key="4">
    <source>
        <dbReference type="ARBA" id="ARBA00022833"/>
    </source>
</evidence>
<reference evidence="8 9" key="1">
    <citation type="journal article" date="2015" name="Nature">
        <title>rRNA introns, odd ribosomes, and small enigmatic genomes across a large radiation of phyla.</title>
        <authorList>
            <person name="Brown C.T."/>
            <person name="Hug L.A."/>
            <person name="Thomas B.C."/>
            <person name="Sharon I."/>
            <person name="Castelle C.J."/>
            <person name="Singh A."/>
            <person name="Wilkins M.J."/>
            <person name="Williams K.H."/>
            <person name="Banfield J.F."/>
        </authorList>
    </citation>
    <scope>NUCLEOTIDE SEQUENCE [LARGE SCALE GENOMIC DNA]</scope>
</reference>
<keyword evidence="3" id="KW-0378">Hydrolase</keyword>
<evidence type="ECO:0000256" key="3">
    <source>
        <dbReference type="ARBA" id="ARBA00022801"/>
    </source>
</evidence>
<evidence type="ECO:0000259" key="7">
    <source>
        <dbReference type="Pfam" id="PF00413"/>
    </source>
</evidence>
<dbReference type="AlphaFoldDB" id="A0A0G0EM64"/>
<keyword evidence="4" id="KW-0862">Zinc</keyword>
<gene>
    <name evidence="8" type="ORF">US19_C0031G0003</name>
</gene>
<dbReference type="SUPFAM" id="SSF55486">
    <property type="entry name" value="Metalloproteases ('zincins'), catalytic domain"/>
    <property type="match status" value="1"/>
</dbReference>